<dbReference type="EMBL" id="MTBP01000001">
    <property type="protein sequence ID" value="POM26243.1"/>
    <property type="molecule type" value="Genomic_DNA"/>
</dbReference>
<keyword evidence="2" id="KW-1185">Reference proteome</keyword>
<dbReference type="AlphaFoldDB" id="A0A2P4UMG7"/>
<reference evidence="1 2" key="1">
    <citation type="journal article" date="2017" name="Chemistry">
        <title>Isolation, Biosynthesis and Chemical Modifications of Rubterolones A-F: Rare Tropolone Alkaloids from Actinomadura sp. 5-2.</title>
        <authorList>
            <person name="Guo H."/>
            <person name="Benndorf R."/>
            <person name="Leichnitz D."/>
            <person name="Klassen J.L."/>
            <person name="Vollmers J."/>
            <person name="Gorls H."/>
            <person name="Steinacker M."/>
            <person name="Weigel C."/>
            <person name="Dahse H.M."/>
            <person name="Kaster A.K."/>
            <person name="de Beer Z.W."/>
            <person name="Poulsen M."/>
            <person name="Beemelmanns C."/>
        </authorList>
    </citation>
    <scope>NUCLEOTIDE SEQUENCE [LARGE SCALE GENOMIC DNA]</scope>
    <source>
        <strain evidence="1 2">5-2</strain>
    </source>
</reference>
<dbReference type="Proteomes" id="UP000242367">
    <property type="component" value="Unassembled WGS sequence"/>
</dbReference>
<proteinExistence type="predicted"/>
<evidence type="ECO:0008006" key="3">
    <source>
        <dbReference type="Google" id="ProtNLM"/>
    </source>
</evidence>
<comment type="caution">
    <text evidence="1">The sequence shown here is derived from an EMBL/GenBank/DDBJ whole genome shotgun (WGS) entry which is preliminary data.</text>
</comment>
<name>A0A2P4UMG7_9ACTN</name>
<organism evidence="1 2">
    <name type="scientific">Actinomadura rubteroloni</name>
    <dbReference type="NCBI Taxonomy" id="1926885"/>
    <lineage>
        <taxon>Bacteria</taxon>
        <taxon>Bacillati</taxon>
        <taxon>Actinomycetota</taxon>
        <taxon>Actinomycetes</taxon>
        <taxon>Streptosporangiales</taxon>
        <taxon>Thermomonosporaceae</taxon>
        <taxon>Actinomadura</taxon>
    </lineage>
</organism>
<evidence type="ECO:0000313" key="2">
    <source>
        <dbReference type="Proteomes" id="UP000242367"/>
    </source>
</evidence>
<sequence length="203" mass="22245">MPDWWGGVAWNDPAGDAMWRADETSLLPAPPLQPTGIVTADPRLPDEWWTALNASLDVLAVHRTTRVATPDTVVISQAHVTEVVRTAFGASVDTAISTWTSAHADLHWTNVTAHPFCLFDWEDWGRAPRGLDAASLWSSSLGVPALADRVRRERRRDLDSRDGKIMMLFCCAKIVGPHAHPADPRLAGARAESARLVTELQQG</sequence>
<dbReference type="RefSeq" id="WP_235828149.1">
    <property type="nucleotide sequence ID" value="NZ_MTBP01000001.1"/>
</dbReference>
<accession>A0A2P4UMG7</accession>
<evidence type="ECO:0000313" key="1">
    <source>
        <dbReference type="EMBL" id="POM26243.1"/>
    </source>
</evidence>
<protein>
    <recommendedName>
        <fullName evidence="3">Phosphotransferase</fullName>
    </recommendedName>
</protein>
<gene>
    <name evidence="1" type="ORF">BTM25_06370</name>
</gene>